<name>A0AA36IVC7_9DINO</name>
<sequence length="544" mass="62268">MRVCCGCLLFSLSSLIFAGQWSRGDYLLRFLGLRFGQWAWVELGRTPLTLGENCPAESADSFHSGWEHECTWQPHNQLDETCELFLASEMYRNASHFLRVATRADDPKVRPSFLRLRARLAQATLEKRPFKILAMGPSTTAGVGCMNHGRRWIDDLPWLANASNNTPLRLQMIDGTKRATTFTDVWSQIFHAKIAENPDLIILDYTVTGDDFLNDNHQVVVMSQAVDQLPKPPAIISFESFRGRTILMLKDDLEPEQRDACQLARNLERMDPFFGVAKQLQLPILSLPDILCALPQFNRTGRKSKSSNNVPWLFSYPNEAPHHYGCGVHHIMAEAIFQLLSRHLAAACHADYQKILAQSQARDEELRMQRAELSREDRCRMQFQTFLSYYSAEGFRSYRGPNSSWQFGADRPTKFGWIANWDPEPGQLSDPYELRTKHRPMQRLEQYDHLPPEDIVFLLKFSVGVAFVEYLSTYQNIGSAFCQIEDLSGKLLSERHHIQAKWTRRVSLSNQLAIYLPELTKAQQAVLRCTSEGQKFKLLSVSSC</sequence>
<evidence type="ECO:0000313" key="2">
    <source>
        <dbReference type="EMBL" id="CAJ1394197.1"/>
    </source>
</evidence>
<dbReference type="PANTHER" id="PTHR34407">
    <property type="entry name" value="EXPRESSED PROTEIN"/>
    <property type="match status" value="1"/>
</dbReference>
<accession>A0AA36IVC7</accession>
<evidence type="ECO:0000313" key="3">
    <source>
        <dbReference type="Proteomes" id="UP001178507"/>
    </source>
</evidence>
<feature type="signal peptide" evidence="1">
    <location>
        <begin position="1"/>
        <end position="18"/>
    </location>
</feature>
<evidence type="ECO:0000256" key="1">
    <source>
        <dbReference type="SAM" id="SignalP"/>
    </source>
</evidence>
<keyword evidence="3" id="KW-1185">Reference proteome</keyword>
<keyword evidence="1" id="KW-0732">Signal</keyword>
<dbReference type="PANTHER" id="PTHR34407:SF1">
    <property type="entry name" value="SGNH HYDROLASE-TYPE ESTERASE DOMAIN-CONTAINING PROTEIN"/>
    <property type="match status" value="1"/>
</dbReference>
<feature type="chain" id="PRO_5041226450" evidence="1">
    <location>
        <begin position="19"/>
        <end position="544"/>
    </location>
</feature>
<organism evidence="2 3">
    <name type="scientific">Effrenium voratum</name>
    <dbReference type="NCBI Taxonomy" id="2562239"/>
    <lineage>
        <taxon>Eukaryota</taxon>
        <taxon>Sar</taxon>
        <taxon>Alveolata</taxon>
        <taxon>Dinophyceae</taxon>
        <taxon>Suessiales</taxon>
        <taxon>Symbiodiniaceae</taxon>
        <taxon>Effrenium</taxon>
    </lineage>
</organism>
<dbReference type="AlphaFoldDB" id="A0AA36IVC7"/>
<comment type="caution">
    <text evidence="2">The sequence shown here is derived from an EMBL/GenBank/DDBJ whole genome shotgun (WGS) entry which is preliminary data.</text>
</comment>
<proteinExistence type="predicted"/>
<dbReference type="EMBL" id="CAUJNA010002779">
    <property type="protein sequence ID" value="CAJ1394197.1"/>
    <property type="molecule type" value="Genomic_DNA"/>
</dbReference>
<reference evidence="2" key="1">
    <citation type="submission" date="2023-08" db="EMBL/GenBank/DDBJ databases">
        <authorList>
            <person name="Chen Y."/>
            <person name="Shah S."/>
            <person name="Dougan E. K."/>
            <person name="Thang M."/>
            <person name="Chan C."/>
        </authorList>
    </citation>
    <scope>NUCLEOTIDE SEQUENCE</scope>
</reference>
<dbReference type="Proteomes" id="UP001178507">
    <property type="component" value="Unassembled WGS sequence"/>
</dbReference>
<gene>
    <name evidence="2" type="ORF">EVOR1521_LOCUS18916</name>
</gene>
<protein>
    <submittedName>
        <fullName evidence="2">Uncharacterized protein</fullName>
    </submittedName>
</protein>